<evidence type="ECO:0000313" key="1">
    <source>
        <dbReference type="EMBL" id="PVZ71713.1"/>
    </source>
</evidence>
<protein>
    <recommendedName>
        <fullName evidence="3">FCP1 homology domain-containing protein</fullName>
    </recommendedName>
</protein>
<evidence type="ECO:0000313" key="2">
    <source>
        <dbReference type="Proteomes" id="UP000244906"/>
    </source>
</evidence>
<dbReference type="AlphaFoldDB" id="A0A2V1GZT2"/>
<evidence type="ECO:0008006" key="3">
    <source>
        <dbReference type="Google" id="ProtNLM"/>
    </source>
</evidence>
<proteinExistence type="predicted"/>
<reference evidence="1 2" key="1">
    <citation type="submission" date="2018-04" db="EMBL/GenBank/DDBJ databases">
        <title>Thalassorhabdus spongiae gen. nov., sp. nov., isolated from a marine sponge in South-West Iceland.</title>
        <authorList>
            <person name="Knobloch S."/>
            <person name="Daussin A."/>
            <person name="Johannsson R."/>
            <person name="Marteinsson V.T."/>
        </authorList>
    </citation>
    <scope>NUCLEOTIDE SEQUENCE [LARGE SCALE GENOMIC DNA]</scope>
    <source>
        <strain evidence="1 2">Hp12</strain>
    </source>
</reference>
<gene>
    <name evidence="1" type="ORF">DC094_01415</name>
</gene>
<dbReference type="RefSeq" id="WP_116685302.1">
    <property type="nucleotide sequence ID" value="NZ_CAWNYD010000001.1"/>
</dbReference>
<comment type="caution">
    <text evidence="1">The sequence shown here is derived from an EMBL/GenBank/DDBJ whole genome shotgun (WGS) entry which is preliminary data.</text>
</comment>
<dbReference type="EMBL" id="QDDL01000001">
    <property type="protein sequence ID" value="PVZ71713.1"/>
    <property type="molecule type" value="Genomic_DNA"/>
</dbReference>
<accession>A0A2V1GZT2</accession>
<name>A0A2V1GZT2_9GAMM</name>
<sequence length="230" mass="26041">MWHIFFDLDLTLIVRKDIAQALSEAQRKHLSPQTSNLTAGFARGDKEGDVVFSPLYQDLHQQLFLALADSNSNFHFVTAGSYLEIPTRFALKAFFSNGNGLVRRSIENAPFINRAALDKLIGNDLDSYDKKSEDFEQILIPALASAKTDYMKRVFMEQSIDNCQKMILVDDSECNRFYASHYNFQIIDPTKTNYGIILRTLTNAISSDGEFYSFHNHDTNKQPPVAALGN</sequence>
<organism evidence="1 2">
    <name type="scientific">Pelagibaculum spongiae</name>
    <dbReference type="NCBI Taxonomy" id="2080658"/>
    <lineage>
        <taxon>Bacteria</taxon>
        <taxon>Pseudomonadati</taxon>
        <taxon>Pseudomonadota</taxon>
        <taxon>Gammaproteobacteria</taxon>
        <taxon>Oceanospirillales</taxon>
        <taxon>Pelagibaculum</taxon>
    </lineage>
</organism>
<dbReference type="Proteomes" id="UP000244906">
    <property type="component" value="Unassembled WGS sequence"/>
</dbReference>
<keyword evidence="2" id="KW-1185">Reference proteome</keyword>